<evidence type="ECO:0000256" key="1">
    <source>
        <dbReference type="SAM" id="MobiDB-lite"/>
    </source>
</evidence>
<accession>A0ABR0B2C5</accession>
<feature type="transmembrane region" description="Helical" evidence="2">
    <location>
        <begin position="112"/>
        <end position="136"/>
    </location>
</feature>
<comment type="caution">
    <text evidence="3">The sequence shown here is derived from an EMBL/GenBank/DDBJ whole genome shotgun (WGS) entry which is preliminary data.</text>
</comment>
<feature type="region of interest" description="Disordered" evidence="1">
    <location>
        <begin position="42"/>
        <end position="83"/>
    </location>
</feature>
<protein>
    <submittedName>
        <fullName evidence="3">Uncharacterized protein</fullName>
    </submittedName>
</protein>
<evidence type="ECO:0000313" key="3">
    <source>
        <dbReference type="EMBL" id="KAK4035847.1"/>
    </source>
</evidence>
<organism evidence="3 4">
    <name type="scientific">Daphnia magna</name>
    <dbReference type="NCBI Taxonomy" id="35525"/>
    <lineage>
        <taxon>Eukaryota</taxon>
        <taxon>Metazoa</taxon>
        <taxon>Ecdysozoa</taxon>
        <taxon>Arthropoda</taxon>
        <taxon>Crustacea</taxon>
        <taxon>Branchiopoda</taxon>
        <taxon>Diplostraca</taxon>
        <taxon>Cladocera</taxon>
        <taxon>Anomopoda</taxon>
        <taxon>Daphniidae</taxon>
        <taxon>Daphnia</taxon>
    </lineage>
</organism>
<sequence>MDLPIQHYKENGAEEQLQQSLAMRTEWEPCLAHHPPLQSFGCDAELAERGGGPPPPPPPSKRRFRSPTSRNKPNDSATCATMDDRHGKMRETLMDRQVQKAGGLLGVTSRGLLILGLLLVFILILLVIIVVLAALWPRTAAQEAPKVCDTPACLRAAAQGRVYIPVFHRLCLFRWIAVIAVVH</sequence>
<dbReference type="EMBL" id="JAOYFB010000040">
    <property type="protein sequence ID" value="KAK4035847.1"/>
    <property type="molecule type" value="Genomic_DNA"/>
</dbReference>
<reference evidence="3 4" key="1">
    <citation type="journal article" date="2023" name="Nucleic Acids Res.">
        <title>The hologenome of Daphnia magna reveals possible DNA methylation and microbiome-mediated evolution of the host genome.</title>
        <authorList>
            <person name="Chaturvedi A."/>
            <person name="Li X."/>
            <person name="Dhandapani V."/>
            <person name="Marshall H."/>
            <person name="Kissane S."/>
            <person name="Cuenca-Cambronero M."/>
            <person name="Asole G."/>
            <person name="Calvet F."/>
            <person name="Ruiz-Romero M."/>
            <person name="Marangio P."/>
            <person name="Guigo R."/>
            <person name="Rago D."/>
            <person name="Mirbahai L."/>
            <person name="Eastwood N."/>
            <person name="Colbourne J.K."/>
            <person name="Zhou J."/>
            <person name="Mallon E."/>
            <person name="Orsini L."/>
        </authorList>
    </citation>
    <scope>NUCLEOTIDE SEQUENCE [LARGE SCALE GENOMIC DNA]</scope>
    <source>
        <strain evidence="3">LRV0_1</strain>
    </source>
</reference>
<gene>
    <name evidence="3" type="ORF">OUZ56_027928</name>
</gene>
<keyword evidence="2" id="KW-0472">Membrane</keyword>
<keyword evidence="2" id="KW-1133">Transmembrane helix</keyword>
<feature type="region of interest" description="Disordered" evidence="1">
    <location>
        <begin position="1"/>
        <end position="20"/>
    </location>
</feature>
<keyword evidence="4" id="KW-1185">Reference proteome</keyword>
<proteinExistence type="predicted"/>
<keyword evidence="2" id="KW-0812">Transmembrane</keyword>
<name>A0ABR0B2C5_9CRUS</name>
<dbReference type="Proteomes" id="UP001234178">
    <property type="component" value="Unassembled WGS sequence"/>
</dbReference>
<feature type="compositionally biased region" description="Polar residues" evidence="1">
    <location>
        <begin position="66"/>
        <end position="79"/>
    </location>
</feature>
<evidence type="ECO:0000313" key="4">
    <source>
        <dbReference type="Proteomes" id="UP001234178"/>
    </source>
</evidence>
<evidence type="ECO:0000256" key="2">
    <source>
        <dbReference type="SAM" id="Phobius"/>
    </source>
</evidence>